<keyword evidence="2" id="KW-0472">Membrane</keyword>
<evidence type="ECO:0000313" key="4">
    <source>
        <dbReference type="Proteomes" id="UP000190341"/>
    </source>
</evidence>
<dbReference type="RefSeq" id="WP_079726017.1">
    <property type="nucleotide sequence ID" value="NZ_BMCL01000001.1"/>
</dbReference>
<feature type="transmembrane region" description="Helical" evidence="2">
    <location>
        <begin position="21"/>
        <end position="41"/>
    </location>
</feature>
<gene>
    <name evidence="3" type="ORF">SAMN06296058_3499</name>
</gene>
<accession>A0A1T5M0L5</accession>
<reference evidence="3 4" key="1">
    <citation type="submission" date="2017-02" db="EMBL/GenBank/DDBJ databases">
        <authorList>
            <person name="Peterson S.W."/>
        </authorList>
    </citation>
    <scope>NUCLEOTIDE SEQUENCE [LARGE SCALE GENOMIC DNA]</scope>
    <source>
        <strain evidence="3 4">P15</strain>
    </source>
</reference>
<dbReference type="EMBL" id="FUZV01000002">
    <property type="protein sequence ID" value="SKC81368.1"/>
    <property type="molecule type" value="Genomic_DNA"/>
</dbReference>
<keyword evidence="2" id="KW-1133">Transmembrane helix</keyword>
<dbReference type="STRING" id="428993.SAMN06296058_3499"/>
<keyword evidence="2" id="KW-0812">Transmembrane</keyword>
<sequence>MSDTPAGPRRAAESRIERWQPYIAGTVSALLHVLMLLILLWTARTMVTPPQGAAGGSRMRVQYIGDSRTATPPPPSPPPTRPPTPNPPAATASRQTPPPNTTRRDAEAVQPPEPEPSQQQAPASAARQAPPAQRHPERWTGRPPGMIEEDLAPENTGQARGPAVNQGTQRDITVAEPSMEVGGYQVYYDLRNEMQVRAWKAQGMKELFLPLPGTKRYMVCPLQTALNRASGKCRLLEPDAPEMARIGDARQVLTIQDVYRRGEKVWSGPGAYR</sequence>
<keyword evidence="4" id="KW-1185">Reference proteome</keyword>
<feature type="compositionally biased region" description="Pro residues" evidence="1">
    <location>
        <begin position="71"/>
        <end position="88"/>
    </location>
</feature>
<organism evidence="3 4">
    <name type="scientific">Pseudoxanthomonas indica</name>
    <dbReference type="NCBI Taxonomy" id="428993"/>
    <lineage>
        <taxon>Bacteria</taxon>
        <taxon>Pseudomonadati</taxon>
        <taxon>Pseudomonadota</taxon>
        <taxon>Gammaproteobacteria</taxon>
        <taxon>Lysobacterales</taxon>
        <taxon>Lysobacteraceae</taxon>
        <taxon>Pseudoxanthomonas</taxon>
    </lineage>
</organism>
<evidence type="ECO:0000256" key="2">
    <source>
        <dbReference type="SAM" id="Phobius"/>
    </source>
</evidence>
<protein>
    <submittedName>
        <fullName evidence="3">Uncharacterized protein</fullName>
    </submittedName>
</protein>
<dbReference type="OrthoDB" id="9798046at2"/>
<evidence type="ECO:0000256" key="1">
    <source>
        <dbReference type="SAM" id="MobiDB-lite"/>
    </source>
</evidence>
<dbReference type="Proteomes" id="UP000190341">
    <property type="component" value="Unassembled WGS sequence"/>
</dbReference>
<name>A0A1T5M0L5_9GAMM</name>
<evidence type="ECO:0000313" key="3">
    <source>
        <dbReference type="EMBL" id="SKC81368.1"/>
    </source>
</evidence>
<dbReference type="AlphaFoldDB" id="A0A1T5M0L5"/>
<proteinExistence type="predicted"/>
<feature type="compositionally biased region" description="Low complexity" evidence="1">
    <location>
        <begin position="116"/>
        <end position="132"/>
    </location>
</feature>
<feature type="region of interest" description="Disordered" evidence="1">
    <location>
        <begin position="65"/>
        <end position="167"/>
    </location>
</feature>